<dbReference type="EMBL" id="PXYW01000008">
    <property type="protein sequence ID" value="PSR34509.1"/>
    <property type="molecule type" value="Genomic_DNA"/>
</dbReference>
<protein>
    <submittedName>
        <fullName evidence="3">FAA hydrolase family protein</fullName>
    </submittedName>
</protein>
<dbReference type="PANTHER" id="PTHR11820:SF112">
    <property type="entry name" value="FUMARYLACETOACETATE HYDROLASE FAMILY PROTEIN (AFU_ORTHOLOGUE AFUA_1G02370)-RELATED"/>
    <property type="match status" value="1"/>
</dbReference>
<feature type="domain" description="Fumarylacetoacetase-like C-terminal" evidence="2">
    <location>
        <begin position="78"/>
        <end position="281"/>
    </location>
</feature>
<dbReference type="Pfam" id="PF01557">
    <property type="entry name" value="FAA_hydrolase"/>
    <property type="match status" value="1"/>
</dbReference>
<evidence type="ECO:0000313" key="4">
    <source>
        <dbReference type="Proteomes" id="UP000242972"/>
    </source>
</evidence>
<gene>
    <name evidence="3" type="ORF">C7B46_05085</name>
</gene>
<dbReference type="GO" id="GO:0016787">
    <property type="term" value="F:hydrolase activity"/>
    <property type="evidence" value="ECO:0007669"/>
    <property type="project" value="UniProtKB-KW"/>
</dbReference>
<dbReference type="GO" id="GO:0046872">
    <property type="term" value="F:metal ion binding"/>
    <property type="evidence" value="ECO:0007669"/>
    <property type="project" value="UniProtKB-KW"/>
</dbReference>
<sequence>MKLVVFDEWRVGLLEGETLVDITEAVPNWAPKWPYAWMLPFIASFTEGRVQWDQALRTGLRKSVADVRVRAPIPMPSKIIAAPVNYLLHQQEMGGVRGVYAGTQIKTIEDYGLFLKPSSSIAGPDDVITLPFAERRTDHEAEIGIIIGRQARNITEDEADQVIFGFTGLLDLSVRGPEDRPYRKGFDGFCPIGPWIVTQDEIPDMDAITFRLWVNGDLRQEGCTKDMIYSMRRLVALASYQTTLFPGDIIASGTPQGVGEVRPGDVLHLQVDGIGDLTVRVSKDTATSPAAMGEWFEKFTVSRSVVQ</sequence>
<organism evidence="3 4">
    <name type="scientific">Sulfobacillus benefaciens</name>
    <dbReference type="NCBI Taxonomy" id="453960"/>
    <lineage>
        <taxon>Bacteria</taxon>
        <taxon>Bacillati</taxon>
        <taxon>Bacillota</taxon>
        <taxon>Clostridia</taxon>
        <taxon>Eubacteriales</taxon>
        <taxon>Clostridiales Family XVII. Incertae Sedis</taxon>
        <taxon>Sulfobacillus</taxon>
    </lineage>
</organism>
<evidence type="ECO:0000259" key="2">
    <source>
        <dbReference type="Pfam" id="PF01557"/>
    </source>
</evidence>
<reference evidence="3 4" key="1">
    <citation type="journal article" date="2014" name="BMC Genomics">
        <title>Comparison of environmental and isolate Sulfobacillus genomes reveals diverse carbon, sulfur, nitrogen, and hydrogen metabolisms.</title>
        <authorList>
            <person name="Justice N.B."/>
            <person name="Norman A."/>
            <person name="Brown C.T."/>
            <person name="Singh A."/>
            <person name="Thomas B.C."/>
            <person name="Banfield J.F."/>
        </authorList>
    </citation>
    <scope>NUCLEOTIDE SEQUENCE [LARGE SCALE GENOMIC DNA]</scope>
    <source>
        <strain evidence="3">AMDSBA4</strain>
    </source>
</reference>
<comment type="caution">
    <text evidence="3">The sequence shown here is derived from an EMBL/GenBank/DDBJ whole genome shotgun (WGS) entry which is preliminary data.</text>
</comment>
<accession>A0A2T2XJ41</accession>
<dbReference type="AlphaFoldDB" id="A0A2T2XJ41"/>
<evidence type="ECO:0000256" key="1">
    <source>
        <dbReference type="ARBA" id="ARBA00022723"/>
    </source>
</evidence>
<dbReference type="SUPFAM" id="SSF56529">
    <property type="entry name" value="FAH"/>
    <property type="match status" value="1"/>
</dbReference>
<dbReference type="Gene3D" id="3.90.850.10">
    <property type="entry name" value="Fumarylacetoacetase-like, C-terminal domain"/>
    <property type="match status" value="1"/>
</dbReference>
<evidence type="ECO:0000313" key="3">
    <source>
        <dbReference type="EMBL" id="PSR34509.1"/>
    </source>
</evidence>
<keyword evidence="1" id="KW-0479">Metal-binding</keyword>
<dbReference type="PANTHER" id="PTHR11820">
    <property type="entry name" value="ACYLPYRUVASE"/>
    <property type="match status" value="1"/>
</dbReference>
<name>A0A2T2XJ41_9FIRM</name>
<proteinExistence type="predicted"/>
<dbReference type="InterPro" id="IPR036663">
    <property type="entry name" value="Fumarylacetoacetase_C_sf"/>
</dbReference>
<dbReference type="Proteomes" id="UP000242972">
    <property type="component" value="Unassembled WGS sequence"/>
</dbReference>
<keyword evidence="3" id="KW-0378">Hydrolase</keyword>
<dbReference type="InterPro" id="IPR011234">
    <property type="entry name" value="Fumarylacetoacetase-like_C"/>
</dbReference>